<evidence type="ECO:0000313" key="1">
    <source>
        <dbReference type="EMBL" id="GGO63119.1"/>
    </source>
</evidence>
<sequence>MTDQPTLRTAYGPLAALLVEMRADWNLDQVIRELVGCPWSPRLVHEAFIAARDDPSQQLRVRDAVIKVRSQQQQLTPEQVAAYRAHAQRIISRRPGGDA</sequence>
<dbReference type="AlphaFoldDB" id="A0A918DF27"/>
<protein>
    <submittedName>
        <fullName evidence="1">Uncharacterized protein</fullName>
    </submittedName>
</protein>
<proteinExistence type="predicted"/>
<accession>A0A918DF27</accession>
<keyword evidence="2" id="KW-1185">Reference proteome</keyword>
<dbReference type="RefSeq" id="WP_189122708.1">
    <property type="nucleotide sequence ID" value="NZ_BMNH01000002.1"/>
</dbReference>
<reference evidence="1" key="1">
    <citation type="journal article" date="2014" name="Int. J. Syst. Evol. Microbiol.">
        <title>Complete genome sequence of Corynebacterium casei LMG S-19264T (=DSM 44701T), isolated from a smear-ripened cheese.</title>
        <authorList>
            <consortium name="US DOE Joint Genome Institute (JGI-PGF)"/>
            <person name="Walter F."/>
            <person name="Albersmeier A."/>
            <person name="Kalinowski J."/>
            <person name="Ruckert C."/>
        </authorList>
    </citation>
    <scope>NUCLEOTIDE SEQUENCE</scope>
    <source>
        <strain evidence="1">CGMCC 4.7368</strain>
    </source>
</reference>
<dbReference type="Proteomes" id="UP000646523">
    <property type="component" value="Unassembled WGS sequence"/>
</dbReference>
<gene>
    <name evidence="1" type="ORF">GCM10012289_09300</name>
</gene>
<comment type="caution">
    <text evidence="1">The sequence shown here is derived from an EMBL/GenBank/DDBJ whole genome shotgun (WGS) entry which is preliminary data.</text>
</comment>
<dbReference type="EMBL" id="BMNH01000002">
    <property type="protein sequence ID" value="GGO63119.1"/>
    <property type="molecule type" value="Genomic_DNA"/>
</dbReference>
<reference evidence="1" key="2">
    <citation type="submission" date="2020-09" db="EMBL/GenBank/DDBJ databases">
        <authorList>
            <person name="Sun Q."/>
            <person name="Zhou Y."/>
        </authorList>
    </citation>
    <scope>NUCLEOTIDE SEQUENCE</scope>
    <source>
        <strain evidence="1">CGMCC 4.7368</strain>
    </source>
</reference>
<organism evidence="1 2">
    <name type="scientific">Nonomuraea cavernae</name>
    <dbReference type="NCBI Taxonomy" id="2045107"/>
    <lineage>
        <taxon>Bacteria</taxon>
        <taxon>Bacillati</taxon>
        <taxon>Actinomycetota</taxon>
        <taxon>Actinomycetes</taxon>
        <taxon>Streptosporangiales</taxon>
        <taxon>Streptosporangiaceae</taxon>
        <taxon>Nonomuraea</taxon>
    </lineage>
</organism>
<name>A0A918DF27_9ACTN</name>
<evidence type="ECO:0000313" key="2">
    <source>
        <dbReference type="Proteomes" id="UP000646523"/>
    </source>
</evidence>